<dbReference type="PANTHER" id="PTHR30118:SF15">
    <property type="entry name" value="TRANSCRIPTIONAL REGULATORY PROTEIN"/>
    <property type="match status" value="1"/>
</dbReference>
<reference evidence="6 7" key="1">
    <citation type="submission" date="2021-06" db="EMBL/GenBank/DDBJ databases">
        <authorList>
            <person name="Pan X."/>
        </authorList>
    </citation>
    <scope>NUCLEOTIDE SEQUENCE [LARGE SCALE GENOMIC DNA]</scope>
    <source>
        <strain evidence="6 7">4503</strain>
    </source>
</reference>
<evidence type="ECO:0000256" key="3">
    <source>
        <dbReference type="ARBA" id="ARBA00023163"/>
    </source>
</evidence>
<protein>
    <submittedName>
        <fullName evidence="6">LysR family transcriptional regulator</fullName>
    </submittedName>
</protein>
<evidence type="ECO:0000313" key="6">
    <source>
        <dbReference type="EMBL" id="MBU3863165.1"/>
    </source>
</evidence>
<evidence type="ECO:0000313" key="7">
    <source>
        <dbReference type="Proteomes" id="UP000720508"/>
    </source>
</evidence>
<dbReference type="Pfam" id="PF00126">
    <property type="entry name" value="HTH_1"/>
    <property type="match status" value="1"/>
</dbReference>
<dbReference type="Proteomes" id="UP000720508">
    <property type="component" value="Unassembled WGS sequence"/>
</dbReference>
<feature type="region of interest" description="Disordered" evidence="4">
    <location>
        <begin position="146"/>
        <end position="169"/>
    </location>
</feature>
<gene>
    <name evidence="6" type="ORF">KN815_03340</name>
</gene>
<feature type="domain" description="HTH lysR-type" evidence="5">
    <location>
        <begin position="47"/>
        <end position="86"/>
    </location>
</feature>
<proteinExistence type="predicted"/>
<keyword evidence="3" id="KW-0804">Transcription</keyword>
<evidence type="ECO:0000259" key="5">
    <source>
        <dbReference type="PROSITE" id="PS50931"/>
    </source>
</evidence>
<comment type="caution">
    <text evidence="6">The sequence shown here is derived from an EMBL/GenBank/DDBJ whole genome shotgun (WGS) entry which is preliminary data.</text>
</comment>
<accession>A0ABS6C8E3</accession>
<dbReference type="PROSITE" id="PS50931">
    <property type="entry name" value="HTH_LYSR"/>
    <property type="match status" value="1"/>
</dbReference>
<keyword evidence="1" id="KW-0805">Transcription regulation</keyword>
<dbReference type="PANTHER" id="PTHR30118">
    <property type="entry name" value="HTH-TYPE TRANSCRIPTIONAL REGULATOR LEUO-RELATED"/>
    <property type="match status" value="1"/>
</dbReference>
<keyword evidence="2" id="KW-0238">DNA-binding</keyword>
<keyword evidence="7" id="KW-1185">Reference proteome</keyword>
<evidence type="ECO:0000256" key="4">
    <source>
        <dbReference type="SAM" id="MobiDB-lite"/>
    </source>
</evidence>
<dbReference type="InterPro" id="IPR050389">
    <property type="entry name" value="LysR-type_TF"/>
</dbReference>
<evidence type="ECO:0000256" key="1">
    <source>
        <dbReference type="ARBA" id="ARBA00023015"/>
    </source>
</evidence>
<organism evidence="6 7">
    <name type="scientific">Streptomyces niphimycinicus</name>
    <dbReference type="NCBI Taxonomy" id="2842201"/>
    <lineage>
        <taxon>Bacteria</taxon>
        <taxon>Bacillati</taxon>
        <taxon>Actinomycetota</taxon>
        <taxon>Actinomycetes</taxon>
        <taxon>Kitasatosporales</taxon>
        <taxon>Streptomycetaceae</taxon>
        <taxon>Streptomyces</taxon>
    </lineage>
</organism>
<dbReference type="EMBL" id="JAHLEM010000025">
    <property type="protein sequence ID" value="MBU3863165.1"/>
    <property type="molecule type" value="Genomic_DNA"/>
</dbReference>
<dbReference type="InterPro" id="IPR000847">
    <property type="entry name" value="LysR_HTH_N"/>
</dbReference>
<evidence type="ECO:0000256" key="2">
    <source>
        <dbReference type="ARBA" id="ARBA00023125"/>
    </source>
</evidence>
<sequence length="218" mass="23548">MVAKTAIACGRRRAGVAWISTARLFGRAHIAPRPVTARPSSIIGTSGAAAEQLRLSPPATSRAPARLRRAMEHPILVRAGRGLVPTPFALRSAPRVRALLEGAAELVTDATGSEPHTWRRSFAVRIHDGLAPVLVPRLIGRITAEPPASVRDSSRRARRTPSVPVRGHEIPFDLPRVTVDQRWHRGPDSDRPSQWLRGHVVAALEHLVVDDAAPATGT</sequence>
<name>A0ABS6C8E3_9ACTN</name>